<evidence type="ECO:0000313" key="3">
    <source>
        <dbReference type="EMBL" id="MFC6788917.1"/>
    </source>
</evidence>
<gene>
    <name evidence="3" type="ORF">ACFQE0_04305</name>
</gene>
<evidence type="ECO:0000313" key="4">
    <source>
        <dbReference type="Proteomes" id="UP001596292"/>
    </source>
</evidence>
<dbReference type="Pfam" id="PF13579">
    <property type="entry name" value="Glyco_trans_4_4"/>
    <property type="match status" value="1"/>
</dbReference>
<keyword evidence="4" id="KW-1185">Reference proteome</keyword>
<dbReference type="SUPFAM" id="SSF53756">
    <property type="entry name" value="UDP-Glycosyltransferase/glycogen phosphorylase"/>
    <property type="match status" value="1"/>
</dbReference>
<evidence type="ECO:0000256" key="1">
    <source>
        <dbReference type="ARBA" id="ARBA00022679"/>
    </source>
</evidence>
<dbReference type="Proteomes" id="UP001596292">
    <property type="component" value="Unassembled WGS sequence"/>
</dbReference>
<reference evidence="4" key="1">
    <citation type="journal article" date="2019" name="Int. J. Syst. Evol. Microbiol.">
        <title>The Global Catalogue of Microorganisms (GCM) 10K type strain sequencing project: providing services to taxonomists for standard genome sequencing and annotation.</title>
        <authorList>
            <consortium name="The Broad Institute Genomics Platform"/>
            <consortium name="The Broad Institute Genome Sequencing Center for Infectious Disease"/>
            <person name="Wu L."/>
            <person name="Ma J."/>
        </authorList>
    </citation>
    <scope>NUCLEOTIDE SEQUENCE [LARGE SCALE GENOMIC DNA]</scope>
    <source>
        <strain evidence="4">CCUG 48316</strain>
    </source>
</reference>
<proteinExistence type="predicted"/>
<sequence>MPNPSFTPNKAMTMVSTEPFGINGRFYTQPVTGVQRYARNVTQALDEIVARDGLQARLLVPQGCPDPGLAAIPTVPVGRWGGHAWEQFELARKQPGWLINLCNTAPALKWNQIVCIHDANVFLSPESYSRAFRTVYRTLQPLLARRSARITAVSRFSAEQIARYLPLRASEIAVLPNGHEHVHTWDASKAEIAPAALDKIVGQTNRPFLLALGSSARHKNIGMLLNLAPDLASLGVDLVIAGGGRISSPRSRGEGTPMSITSAS</sequence>
<dbReference type="InterPro" id="IPR028098">
    <property type="entry name" value="Glyco_trans_4-like_N"/>
</dbReference>
<comment type="caution">
    <text evidence="3">The sequence shown here is derived from an EMBL/GenBank/DDBJ whole genome shotgun (WGS) entry which is preliminary data.</text>
</comment>
<feature type="domain" description="Glycosyltransferase subfamily 4-like N-terminal" evidence="2">
    <location>
        <begin position="108"/>
        <end position="178"/>
    </location>
</feature>
<organism evidence="3 4">
    <name type="scientific">Methylobacterium komagatae</name>
    <dbReference type="NCBI Taxonomy" id="374425"/>
    <lineage>
        <taxon>Bacteria</taxon>
        <taxon>Pseudomonadati</taxon>
        <taxon>Pseudomonadota</taxon>
        <taxon>Alphaproteobacteria</taxon>
        <taxon>Hyphomicrobiales</taxon>
        <taxon>Methylobacteriaceae</taxon>
        <taxon>Methylobacterium</taxon>
    </lineage>
</organism>
<accession>A0ABW2BER8</accession>
<dbReference type="PANTHER" id="PTHR46401">
    <property type="entry name" value="GLYCOSYLTRANSFERASE WBBK-RELATED"/>
    <property type="match status" value="1"/>
</dbReference>
<dbReference type="EMBL" id="JBHSWN010000001">
    <property type="protein sequence ID" value="MFC6788917.1"/>
    <property type="molecule type" value="Genomic_DNA"/>
</dbReference>
<evidence type="ECO:0000259" key="2">
    <source>
        <dbReference type="Pfam" id="PF13579"/>
    </source>
</evidence>
<keyword evidence="1" id="KW-0808">Transferase</keyword>
<name>A0ABW2BER8_9HYPH</name>
<dbReference type="Gene3D" id="3.40.50.2000">
    <property type="entry name" value="Glycogen Phosphorylase B"/>
    <property type="match status" value="2"/>
</dbReference>
<dbReference type="RefSeq" id="WP_378967408.1">
    <property type="nucleotide sequence ID" value="NZ_JBHSWN010000001.1"/>
</dbReference>
<dbReference type="PANTHER" id="PTHR46401:SF2">
    <property type="entry name" value="GLYCOSYLTRANSFERASE WBBK-RELATED"/>
    <property type="match status" value="1"/>
</dbReference>
<protein>
    <submittedName>
        <fullName evidence="3">Glycosyltransferase</fullName>
    </submittedName>
</protein>